<keyword evidence="14" id="KW-0539">Nucleus</keyword>
<dbReference type="GO" id="GO:0003677">
    <property type="term" value="F:DNA binding"/>
    <property type="evidence" value="ECO:0007669"/>
    <property type="project" value="UniProtKB-KW"/>
</dbReference>
<evidence type="ECO:0000256" key="9">
    <source>
        <dbReference type="ARBA" id="ARBA00022833"/>
    </source>
</evidence>
<dbReference type="SUPFAM" id="SSF57667">
    <property type="entry name" value="beta-beta-alpha zinc fingers"/>
    <property type="match status" value="3"/>
</dbReference>
<evidence type="ECO:0000256" key="15">
    <source>
        <dbReference type="PROSITE-ProRule" id="PRU00042"/>
    </source>
</evidence>
<feature type="domain" description="C2H2-type" evidence="17">
    <location>
        <begin position="248"/>
        <end position="275"/>
    </location>
</feature>
<evidence type="ECO:0000256" key="16">
    <source>
        <dbReference type="SAM" id="MobiDB-lite"/>
    </source>
</evidence>
<gene>
    <name evidence="18" type="ORF">SNE40_014801</name>
</gene>
<evidence type="ECO:0000256" key="11">
    <source>
        <dbReference type="ARBA" id="ARBA00023015"/>
    </source>
</evidence>
<dbReference type="SMART" id="SM00355">
    <property type="entry name" value="ZnF_C2H2"/>
    <property type="match status" value="6"/>
</dbReference>
<keyword evidence="5" id="KW-0479">Metal-binding</keyword>
<feature type="domain" description="C2H2-type" evidence="17">
    <location>
        <begin position="304"/>
        <end position="331"/>
    </location>
</feature>
<evidence type="ECO:0000256" key="3">
    <source>
        <dbReference type="ARBA" id="ARBA00022473"/>
    </source>
</evidence>
<dbReference type="GO" id="GO:0008270">
    <property type="term" value="F:zinc ion binding"/>
    <property type="evidence" value="ECO:0007669"/>
    <property type="project" value="UniProtKB-KW"/>
</dbReference>
<feature type="domain" description="C2H2-type" evidence="17">
    <location>
        <begin position="388"/>
        <end position="416"/>
    </location>
</feature>
<dbReference type="GO" id="GO:0005634">
    <property type="term" value="C:nucleus"/>
    <property type="evidence" value="ECO:0007669"/>
    <property type="project" value="UniProtKB-SubCell"/>
</dbReference>
<evidence type="ECO:0000256" key="1">
    <source>
        <dbReference type="ARBA" id="ARBA00004123"/>
    </source>
</evidence>
<evidence type="ECO:0000256" key="7">
    <source>
        <dbReference type="ARBA" id="ARBA00022771"/>
    </source>
</evidence>
<proteinExistence type="inferred from homology"/>
<evidence type="ECO:0000256" key="14">
    <source>
        <dbReference type="ARBA" id="ARBA00023242"/>
    </source>
</evidence>
<keyword evidence="12" id="KW-0238">DNA-binding</keyword>
<keyword evidence="3" id="KW-0217">Developmental protein</keyword>
<dbReference type="InterPro" id="IPR013087">
    <property type="entry name" value="Znf_C2H2_type"/>
</dbReference>
<keyword evidence="8" id="KW-0221">Differentiation</keyword>
<keyword evidence="19" id="KW-1185">Reference proteome</keyword>
<keyword evidence="9" id="KW-0862">Zinc</keyword>
<accession>A0AAN8PI03</accession>
<dbReference type="PANTHER" id="PTHR16515:SF35">
    <property type="entry name" value="FEZ FAMILY ZINC FINGER PROTEIN 2"/>
    <property type="match status" value="1"/>
</dbReference>
<dbReference type="PROSITE" id="PS00028">
    <property type="entry name" value="ZINC_FINGER_C2H2_1"/>
    <property type="match status" value="6"/>
</dbReference>
<feature type="domain" description="C2H2-type" evidence="17">
    <location>
        <begin position="360"/>
        <end position="387"/>
    </location>
</feature>
<feature type="domain" description="C2H2-type" evidence="17">
    <location>
        <begin position="332"/>
        <end position="359"/>
    </location>
</feature>
<comment type="subcellular location">
    <subcellularLocation>
        <location evidence="1">Nucleus</location>
    </subcellularLocation>
</comment>
<dbReference type="Gene3D" id="3.30.160.60">
    <property type="entry name" value="Classic Zinc Finger"/>
    <property type="match status" value="6"/>
</dbReference>
<evidence type="ECO:0000259" key="17">
    <source>
        <dbReference type="PROSITE" id="PS50157"/>
    </source>
</evidence>
<dbReference type="FunFam" id="3.30.160.60:FF:000103">
    <property type="entry name" value="FEZ family zinc finger 1"/>
    <property type="match status" value="1"/>
</dbReference>
<dbReference type="FunFam" id="3.30.160.60:FF:000194">
    <property type="entry name" value="Fez family zinc finger protein 2"/>
    <property type="match status" value="1"/>
</dbReference>
<dbReference type="AlphaFoldDB" id="A0AAN8PI03"/>
<feature type="compositionally biased region" description="Polar residues" evidence="16">
    <location>
        <begin position="40"/>
        <end position="60"/>
    </location>
</feature>
<evidence type="ECO:0000313" key="18">
    <source>
        <dbReference type="EMBL" id="KAK6176534.1"/>
    </source>
</evidence>
<feature type="region of interest" description="Disordered" evidence="16">
    <location>
        <begin position="19"/>
        <end position="60"/>
    </location>
</feature>
<comment type="similarity">
    <text evidence="2">Belongs to the krueppel C2H2-type zinc-finger protein family.</text>
</comment>
<dbReference type="PROSITE" id="PS50157">
    <property type="entry name" value="ZINC_FINGER_C2H2_2"/>
    <property type="match status" value="6"/>
</dbReference>
<feature type="domain" description="C2H2-type" evidence="17">
    <location>
        <begin position="276"/>
        <end position="303"/>
    </location>
</feature>
<feature type="compositionally biased region" description="Polar residues" evidence="16">
    <location>
        <begin position="216"/>
        <end position="229"/>
    </location>
</feature>
<keyword evidence="13" id="KW-0804">Transcription</keyword>
<keyword evidence="7 15" id="KW-0863">Zinc-finger</keyword>
<dbReference type="Pfam" id="PF13912">
    <property type="entry name" value="zf-C2H2_6"/>
    <property type="match status" value="1"/>
</dbReference>
<keyword evidence="11" id="KW-0805">Transcription regulation</keyword>
<reference evidence="18 19" key="1">
    <citation type="submission" date="2024-01" db="EMBL/GenBank/DDBJ databases">
        <title>The genome of the rayed Mediterranean limpet Patella caerulea (Linnaeus, 1758).</title>
        <authorList>
            <person name="Anh-Thu Weber A."/>
            <person name="Halstead-Nussloch G."/>
        </authorList>
    </citation>
    <scope>NUCLEOTIDE SEQUENCE [LARGE SCALE GENOMIC DNA]</scope>
    <source>
        <strain evidence="18">AATW-2023a</strain>
        <tissue evidence="18">Whole specimen</tissue>
    </source>
</reference>
<evidence type="ECO:0000256" key="6">
    <source>
        <dbReference type="ARBA" id="ARBA00022737"/>
    </source>
</evidence>
<feature type="compositionally biased region" description="Basic and acidic residues" evidence="16">
    <location>
        <begin position="19"/>
        <end position="38"/>
    </location>
</feature>
<dbReference type="PANTHER" id="PTHR16515">
    <property type="entry name" value="PR DOMAIN ZINC FINGER PROTEIN"/>
    <property type="match status" value="1"/>
</dbReference>
<keyword evidence="10" id="KW-0524">Neurogenesis</keyword>
<dbReference type="InterPro" id="IPR036236">
    <property type="entry name" value="Znf_C2H2_sf"/>
</dbReference>
<organism evidence="18 19">
    <name type="scientific">Patella caerulea</name>
    <name type="common">Rayed Mediterranean limpet</name>
    <dbReference type="NCBI Taxonomy" id="87958"/>
    <lineage>
        <taxon>Eukaryota</taxon>
        <taxon>Metazoa</taxon>
        <taxon>Spiralia</taxon>
        <taxon>Lophotrochozoa</taxon>
        <taxon>Mollusca</taxon>
        <taxon>Gastropoda</taxon>
        <taxon>Patellogastropoda</taxon>
        <taxon>Patelloidea</taxon>
        <taxon>Patellidae</taxon>
        <taxon>Patella</taxon>
    </lineage>
</organism>
<dbReference type="FunFam" id="3.30.160.60:FF:000251">
    <property type="entry name" value="FEZ family zinc finger 2"/>
    <property type="match status" value="1"/>
</dbReference>
<evidence type="ECO:0000256" key="4">
    <source>
        <dbReference type="ARBA" id="ARBA00022491"/>
    </source>
</evidence>
<dbReference type="InterPro" id="IPR050331">
    <property type="entry name" value="Zinc_finger"/>
</dbReference>
<feature type="compositionally biased region" description="Basic and acidic residues" evidence="16">
    <location>
        <begin position="173"/>
        <end position="215"/>
    </location>
</feature>
<name>A0AAN8PI03_PATCE</name>
<keyword evidence="6" id="KW-0677">Repeat</keyword>
<evidence type="ECO:0000256" key="5">
    <source>
        <dbReference type="ARBA" id="ARBA00022723"/>
    </source>
</evidence>
<dbReference type="FunFam" id="3.30.160.60:FF:000164">
    <property type="entry name" value="Fez family zinc finger protein 2"/>
    <property type="match status" value="1"/>
</dbReference>
<evidence type="ECO:0000313" key="19">
    <source>
        <dbReference type="Proteomes" id="UP001347796"/>
    </source>
</evidence>
<evidence type="ECO:0000256" key="8">
    <source>
        <dbReference type="ARBA" id="ARBA00022782"/>
    </source>
</evidence>
<comment type="caution">
    <text evidence="18">The sequence shown here is derived from an EMBL/GenBank/DDBJ whole genome shotgun (WGS) entry which is preliminary data.</text>
</comment>
<evidence type="ECO:0000256" key="13">
    <source>
        <dbReference type="ARBA" id="ARBA00023163"/>
    </source>
</evidence>
<evidence type="ECO:0000256" key="10">
    <source>
        <dbReference type="ARBA" id="ARBA00022902"/>
    </source>
</evidence>
<dbReference type="GO" id="GO:0010468">
    <property type="term" value="P:regulation of gene expression"/>
    <property type="evidence" value="ECO:0007669"/>
    <property type="project" value="TreeGrafter"/>
</dbReference>
<dbReference type="EMBL" id="JAZGQO010000010">
    <property type="protein sequence ID" value="KAK6176534.1"/>
    <property type="molecule type" value="Genomic_DNA"/>
</dbReference>
<feature type="region of interest" description="Disordered" evidence="16">
    <location>
        <begin position="165"/>
        <end position="238"/>
    </location>
</feature>
<dbReference type="FunFam" id="3.30.160.60:FF:000227">
    <property type="entry name" value="fez family zinc finger protein 1"/>
    <property type="match status" value="1"/>
</dbReference>
<evidence type="ECO:0000256" key="2">
    <source>
        <dbReference type="ARBA" id="ARBA00006991"/>
    </source>
</evidence>
<dbReference type="Pfam" id="PF00096">
    <property type="entry name" value="zf-C2H2"/>
    <property type="match status" value="5"/>
</dbReference>
<dbReference type="Proteomes" id="UP001347796">
    <property type="component" value="Unassembled WGS sequence"/>
</dbReference>
<protein>
    <recommendedName>
        <fullName evidence="17">C2H2-type domain-containing protein</fullName>
    </recommendedName>
</protein>
<sequence>MEETTAVLVKPKLAFSIDRIMEPSPKKTRVENSPRKPESPVSNGSTLSPRSNIASPEKTSPLSVPAFPSSAFGNVLFPSTENNRLVYPNVHRDSMDLNSSRFHPYFHPAFTLPRTNYDEYHAQLLRNYSLLHQSGLTMSKDRLYSNLELLKYSNMQQLLSQQRAVASAQPELSPRRDRINSYSKEKLPEPRKITEKILDVDGSDKDNFPSHKLDNSLDSSQNTEKSYTASEEENMKGKKVINKSQKTFTCQECGKVFNAHYNLTRHMPVHTGARPFICKICGKGFRQASTLCRHKIIHTQEKPHKCNTCGKAFNRSSTLNTHMRIHNGFKPYTCEYCGKGFHQKGNYKNHKLTHSIEKQYKCTICNKAFHQVYNLTFHMHTHNDKKPFTCVICGKGFCRNFDLKKHIRKLHDGAQMPSPTSSNPVSPPVPQHTLQSPNNVFNGSALSPHSAFLSRPSLLSHSALGCQRNLFNPYIFGPNAASLLSKISSII</sequence>
<dbReference type="GO" id="GO:0030154">
    <property type="term" value="P:cell differentiation"/>
    <property type="evidence" value="ECO:0007669"/>
    <property type="project" value="UniProtKB-KW"/>
</dbReference>
<keyword evidence="4" id="KW-0678">Repressor</keyword>
<dbReference type="FunFam" id="3.30.160.60:FF:000863">
    <property type="entry name" value="fez family zinc finger protein 2"/>
    <property type="match status" value="1"/>
</dbReference>
<evidence type="ECO:0000256" key="12">
    <source>
        <dbReference type="ARBA" id="ARBA00023125"/>
    </source>
</evidence>
<dbReference type="GO" id="GO:0007399">
    <property type="term" value="P:nervous system development"/>
    <property type="evidence" value="ECO:0007669"/>
    <property type="project" value="UniProtKB-KW"/>
</dbReference>